<evidence type="ECO:0000256" key="4">
    <source>
        <dbReference type="ARBA" id="ARBA00022837"/>
    </source>
</evidence>
<evidence type="ECO:0000256" key="3">
    <source>
        <dbReference type="ARBA" id="ARBA00022723"/>
    </source>
</evidence>
<sequence>MKIKYLPHTADIRMFIEGETLQKLFKAGVKGMANILKENICDHTHKFNSKTRIKTCSLDYTNLLIDFLSDVLTQTYTNKTIYCKINILSLERHKIVADVFGIETHDFDEEIKAVTYHEAEVKKNKNNLWETYIIFDI</sequence>
<reference evidence="7" key="1">
    <citation type="journal article" date="2019" name="Int. J. Syst. Evol. Microbiol.">
        <title>The Global Catalogue of Microorganisms (GCM) 10K type strain sequencing project: providing services to taxonomists for standard genome sequencing and annotation.</title>
        <authorList>
            <consortium name="The Broad Institute Genomics Platform"/>
            <consortium name="The Broad Institute Genome Sequencing Center for Infectious Disease"/>
            <person name="Wu L."/>
            <person name="Ma J."/>
        </authorList>
    </citation>
    <scope>NUCLEOTIDE SEQUENCE [LARGE SCALE GENOMIC DNA]</scope>
    <source>
        <strain evidence="7">JCM 18285</strain>
    </source>
</reference>
<evidence type="ECO:0000256" key="2">
    <source>
        <dbReference type="ARBA" id="ARBA00022694"/>
    </source>
</evidence>
<accession>A0ABP9GBT6</accession>
<dbReference type="Pfam" id="PF01951">
    <property type="entry name" value="Archease"/>
    <property type="match status" value="1"/>
</dbReference>
<dbReference type="InterPro" id="IPR023572">
    <property type="entry name" value="Archease_dom"/>
</dbReference>
<dbReference type="Proteomes" id="UP001501302">
    <property type="component" value="Unassembled WGS sequence"/>
</dbReference>
<name>A0ABP9GBT6_9FLAO</name>
<dbReference type="EMBL" id="BAABJJ010000010">
    <property type="protein sequence ID" value="GAA4937111.1"/>
    <property type="molecule type" value="Genomic_DNA"/>
</dbReference>
<comment type="similarity">
    <text evidence="1">Belongs to the archease family.</text>
</comment>
<keyword evidence="4" id="KW-0106">Calcium</keyword>
<evidence type="ECO:0000313" key="7">
    <source>
        <dbReference type="Proteomes" id="UP001501302"/>
    </source>
</evidence>
<proteinExistence type="inferred from homology"/>
<dbReference type="PANTHER" id="PTHR12682:SF11">
    <property type="entry name" value="PROTEIN ARCHEASE"/>
    <property type="match status" value="1"/>
</dbReference>
<gene>
    <name evidence="6" type="ORF">GCM10023314_06820</name>
</gene>
<organism evidence="6 7">
    <name type="scientific">Algibacter agarivorans</name>
    <dbReference type="NCBI Taxonomy" id="1109741"/>
    <lineage>
        <taxon>Bacteria</taxon>
        <taxon>Pseudomonadati</taxon>
        <taxon>Bacteroidota</taxon>
        <taxon>Flavobacteriia</taxon>
        <taxon>Flavobacteriales</taxon>
        <taxon>Flavobacteriaceae</taxon>
        <taxon>Algibacter</taxon>
    </lineage>
</organism>
<protein>
    <submittedName>
        <fullName evidence="6">Archease</fullName>
    </submittedName>
</protein>
<comment type="caution">
    <text evidence="6">The sequence shown here is derived from an EMBL/GenBank/DDBJ whole genome shotgun (WGS) entry which is preliminary data.</text>
</comment>
<dbReference type="InterPro" id="IPR036820">
    <property type="entry name" value="Archease_dom_sf"/>
</dbReference>
<dbReference type="Gene3D" id="3.55.10.10">
    <property type="entry name" value="Archease domain"/>
    <property type="match status" value="1"/>
</dbReference>
<keyword evidence="7" id="KW-1185">Reference proteome</keyword>
<dbReference type="PANTHER" id="PTHR12682">
    <property type="entry name" value="ARCHEASE"/>
    <property type="match status" value="1"/>
</dbReference>
<keyword evidence="2" id="KW-0819">tRNA processing</keyword>
<evidence type="ECO:0000259" key="5">
    <source>
        <dbReference type="Pfam" id="PF01951"/>
    </source>
</evidence>
<dbReference type="SUPFAM" id="SSF69819">
    <property type="entry name" value="MTH1598-like"/>
    <property type="match status" value="1"/>
</dbReference>
<evidence type="ECO:0000313" key="6">
    <source>
        <dbReference type="EMBL" id="GAA4937111.1"/>
    </source>
</evidence>
<evidence type="ECO:0000256" key="1">
    <source>
        <dbReference type="ARBA" id="ARBA00007963"/>
    </source>
</evidence>
<feature type="domain" description="Archease" evidence="5">
    <location>
        <begin position="4"/>
        <end position="137"/>
    </location>
</feature>
<dbReference type="RefSeq" id="WP_345190191.1">
    <property type="nucleotide sequence ID" value="NZ_BAABJJ010000010.1"/>
</dbReference>
<keyword evidence="3" id="KW-0479">Metal-binding</keyword>
<dbReference type="InterPro" id="IPR002804">
    <property type="entry name" value="Archease"/>
</dbReference>